<dbReference type="GO" id="GO:0055085">
    <property type="term" value="P:transmembrane transport"/>
    <property type="evidence" value="ECO:0007669"/>
    <property type="project" value="InterPro"/>
</dbReference>
<dbReference type="AlphaFoldDB" id="A0A2R5EMT0"/>
<organism evidence="9 10">
    <name type="scientific">Paenibacillus agaridevorans</name>
    <dbReference type="NCBI Taxonomy" id="171404"/>
    <lineage>
        <taxon>Bacteria</taxon>
        <taxon>Bacillati</taxon>
        <taxon>Bacillota</taxon>
        <taxon>Bacilli</taxon>
        <taxon>Bacillales</taxon>
        <taxon>Paenibacillaceae</taxon>
        <taxon>Paenibacillus</taxon>
    </lineage>
</organism>
<proteinExistence type="inferred from homology"/>
<evidence type="ECO:0000259" key="8">
    <source>
        <dbReference type="PROSITE" id="PS50928"/>
    </source>
</evidence>
<evidence type="ECO:0000256" key="1">
    <source>
        <dbReference type="ARBA" id="ARBA00004651"/>
    </source>
</evidence>
<comment type="similarity">
    <text evidence="7">Belongs to the binding-protein-dependent transport system permease family.</text>
</comment>
<dbReference type="GO" id="GO:0005886">
    <property type="term" value="C:plasma membrane"/>
    <property type="evidence" value="ECO:0007669"/>
    <property type="project" value="UniProtKB-SubCell"/>
</dbReference>
<reference evidence="9 10" key="1">
    <citation type="submission" date="2017-08" db="EMBL/GenBank/DDBJ databases">
        <title>Substantial Increase in Enzyme Production by Combined Drug-Resistance Mutations in Paenibacillus agaridevorans.</title>
        <authorList>
            <person name="Tanaka Y."/>
            <person name="Funane K."/>
            <person name="Hosaka T."/>
            <person name="Shiwa Y."/>
            <person name="Fujita N."/>
            <person name="Miyazaki T."/>
            <person name="Yoshikawa H."/>
            <person name="Murakami K."/>
            <person name="Kasahara K."/>
            <person name="Inaoka T."/>
            <person name="Hiraga Y."/>
            <person name="Ochi K."/>
        </authorList>
    </citation>
    <scope>NUCLEOTIDE SEQUENCE [LARGE SCALE GENOMIC DNA]</scope>
    <source>
        <strain evidence="9 10">T-3040</strain>
    </source>
</reference>
<feature type="transmembrane region" description="Helical" evidence="7">
    <location>
        <begin position="26"/>
        <end position="44"/>
    </location>
</feature>
<evidence type="ECO:0000256" key="4">
    <source>
        <dbReference type="ARBA" id="ARBA00022692"/>
    </source>
</evidence>
<protein>
    <submittedName>
        <fullName evidence="9">Putative ABC transporter permease</fullName>
    </submittedName>
</protein>
<dbReference type="Proteomes" id="UP000245202">
    <property type="component" value="Unassembled WGS sequence"/>
</dbReference>
<dbReference type="EMBL" id="BDQX01000068">
    <property type="protein sequence ID" value="GBG06949.1"/>
    <property type="molecule type" value="Genomic_DNA"/>
</dbReference>
<keyword evidence="3" id="KW-1003">Cell membrane</keyword>
<evidence type="ECO:0000256" key="5">
    <source>
        <dbReference type="ARBA" id="ARBA00022989"/>
    </source>
</evidence>
<name>A0A2R5EMT0_9BACL</name>
<keyword evidence="5 7" id="KW-1133">Transmembrane helix</keyword>
<dbReference type="PANTHER" id="PTHR43744:SF9">
    <property type="entry name" value="POLYGALACTURONAN_RHAMNOGALACTURONAN TRANSPORT SYSTEM PERMEASE PROTEIN YTCP"/>
    <property type="match status" value="1"/>
</dbReference>
<keyword evidence="6 7" id="KW-0472">Membrane</keyword>
<comment type="caution">
    <text evidence="9">The sequence shown here is derived from an EMBL/GenBank/DDBJ whole genome shotgun (WGS) entry which is preliminary data.</text>
</comment>
<feature type="domain" description="ABC transmembrane type-1" evidence="8">
    <location>
        <begin position="1"/>
        <end position="117"/>
    </location>
</feature>
<dbReference type="InterPro" id="IPR000515">
    <property type="entry name" value="MetI-like"/>
</dbReference>
<accession>A0A2R5EMT0</accession>
<keyword evidence="4 7" id="KW-0812">Transmembrane</keyword>
<evidence type="ECO:0000256" key="3">
    <source>
        <dbReference type="ARBA" id="ARBA00022475"/>
    </source>
</evidence>
<keyword evidence="2 7" id="KW-0813">Transport</keyword>
<comment type="subcellular location">
    <subcellularLocation>
        <location evidence="1 7">Cell membrane</location>
        <topology evidence="1 7">Multi-pass membrane protein</topology>
    </subcellularLocation>
</comment>
<gene>
    <name evidence="9" type="ORF">PAT3040_01491</name>
</gene>
<feature type="transmembrane region" description="Helical" evidence="7">
    <location>
        <begin position="96"/>
        <end position="117"/>
    </location>
</feature>
<dbReference type="PANTHER" id="PTHR43744">
    <property type="entry name" value="ABC TRANSPORTER PERMEASE PROTEIN MG189-RELATED-RELATED"/>
    <property type="match status" value="1"/>
</dbReference>
<dbReference type="InterPro" id="IPR035906">
    <property type="entry name" value="MetI-like_sf"/>
</dbReference>
<sequence>MEDLPAEMEESAFVEGAGYFTVFRKIAFPLSMPILATVAIFQGVNQWNSWVDNLYYATDSNLMTLQLMLLNLIQTQSVSASVIDSNLVNTIKVTPLSLQMTITVVVVLPILLVYPYFQRFFIKGIMLGAVKG</sequence>
<evidence type="ECO:0000256" key="7">
    <source>
        <dbReference type="RuleBase" id="RU363032"/>
    </source>
</evidence>
<dbReference type="SUPFAM" id="SSF161098">
    <property type="entry name" value="MetI-like"/>
    <property type="match status" value="1"/>
</dbReference>
<evidence type="ECO:0000256" key="2">
    <source>
        <dbReference type="ARBA" id="ARBA00022448"/>
    </source>
</evidence>
<evidence type="ECO:0000256" key="6">
    <source>
        <dbReference type="ARBA" id="ARBA00023136"/>
    </source>
</evidence>
<dbReference type="Pfam" id="PF00528">
    <property type="entry name" value="BPD_transp_1"/>
    <property type="match status" value="1"/>
</dbReference>
<evidence type="ECO:0000313" key="9">
    <source>
        <dbReference type="EMBL" id="GBG06949.1"/>
    </source>
</evidence>
<evidence type="ECO:0000313" key="10">
    <source>
        <dbReference type="Proteomes" id="UP000245202"/>
    </source>
</evidence>
<keyword evidence="10" id="KW-1185">Reference proteome</keyword>
<dbReference type="Gene3D" id="1.10.3720.10">
    <property type="entry name" value="MetI-like"/>
    <property type="match status" value="1"/>
</dbReference>
<dbReference type="PROSITE" id="PS50928">
    <property type="entry name" value="ABC_TM1"/>
    <property type="match status" value="1"/>
</dbReference>